<feature type="region of interest" description="Disordered" evidence="1">
    <location>
        <begin position="1"/>
        <end position="33"/>
    </location>
</feature>
<evidence type="ECO:0000256" key="1">
    <source>
        <dbReference type="SAM" id="MobiDB-lite"/>
    </source>
</evidence>
<gene>
    <name evidence="2" type="ORF">CYLTODRAFT_418135</name>
</gene>
<proteinExistence type="predicted"/>
<organism evidence="2 3">
    <name type="scientific">Cylindrobasidium torrendii FP15055 ss-10</name>
    <dbReference type="NCBI Taxonomy" id="1314674"/>
    <lineage>
        <taxon>Eukaryota</taxon>
        <taxon>Fungi</taxon>
        <taxon>Dikarya</taxon>
        <taxon>Basidiomycota</taxon>
        <taxon>Agaricomycotina</taxon>
        <taxon>Agaricomycetes</taxon>
        <taxon>Agaricomycetidae</taxon>
        <taxon>Agaricales</taxon>
        <taxon>Marasmiineae</taxon>
        <taxon>Physalacriaceae</taxon>
        <taxon>Cylindrobasidium</taxon>
    </lineage>
</organism>
<evidence type="ECO:0000313" key="3">
    <source>
        <dbReference type="Proteomes" id="UP000054007"/>
    </source>
</evidence>
<feature type="compositionally biased region" description="Low complexity" evidence="1">
    <location>
        <begin position="1"/>
        <end position="10"/>
    </location>
</feature>
<name>A0A0D7BNL6_9AGAR</name>
<sequence>MTSSSPTSTPLKPKVTAHPLSPSPSPPSRGLVDKHDADFEKVLTFIAETEENVALEDRSLIDFDIVFQPTTSPHLSVLVEHRDAEWYLAHNALLKHAYDAEMTVRNQANAASLELRNIELDMQRARIREVVQRRTARAHQLVGLRLRARISMLESMAKMRNFG</sequence>
<reference evidence="2 3" key="1">
    <citation type="journal article" date="2015" name="Fungal Genet. Biol.">
        <title>Evolution of novel wood decay mechanisms in Agaricales revealed by the genome sequences of Fistulina hepatica and Cylindrobasidium torrendii.</title>
        <authorList>
            <person name="Floudas D."/>
            <person name="Held B.W."/>
            <person name="Riley R."/>
            <person name="Nagy L.G."/>
            <person name="Koehler G."/>
            <person name="Ransdell A.S."/>
            <person name="Younus H."/>
            <person name="Chow J."/>
            <person name="Chiniquy J."/>
            <person name="Lipzen A."/>
            <person name="Tritt A."/>
            <person name="Sun H."/>
            <person name="Haridas S."/>
            <person name="LaButti K."/>
            <person name="Ohm R.A."/>
            <person name="Kues U."/>
            <person name="Blanchette R.A."/>
            <person name="Grigoriev I.V."/>
            <person name="Minto R.E."/>
            <person name="Hibbett D.S."/>
        </authorList>
    </citation>
    <scope>NUCLEOTIDE SEQUENCE [LARGE SCALE GENOMIC DNA]</scope>
    <source>
        <strain evidence="2 3">FP15055 ss-10</strain>
    </source>
</reference>
<dbReference type="EMBL" id="KN880446">
    <property type="protein sequence ID" value="KIY72158.1"/>
    <property type="molecule type" value="Genomic_DNA"/>
</dbReference>
<evidence type="ECO:0000313" key="2">
    <source>
        <dbReference type="EMBL" id="KIY72158.1"/>
    </source>
</evidence>
<dbReference type="Proteomes" id="UP000054007">
    <property type="component" value="Unassembled WGS sequence"/>
</dbReference>
<protein>
    <submittedName>
        <fullName evidence="2">Uncharacterized protein</fullName>
    </submittedName>
</protein>
<dbReference type="AlphaFoldDB" id="A0A0D7BNL6"/>
<accession>A0A0D7BNL6</accession>
<keyword evidence="3" id="KW-1185">Reference proteome</keyword>